<organism evidence="1 2">
    <name type="scientific">Streptomyces monashensis</name>
    <dbReference type="NCBI Taxonomy" id="1678012"/>
    <lineage>
        <taxon>Bacteria</taxon>
        <taxon>Bacillati</taxon>
        <taxon>Actinomycetota</taxon>
        <taxon>Actinomycetes</taxon>
        <taxon>Kitasatosporales</taxon>
        <taxon>Streptomycetaceae</taxon>
        <taxon>Streptomyces</taxon>
    </lineage>
</organism>
<evidence type="ECO:0000313" key="2">
    <source>
        <dbReference type="Proteomes" id="UP000179642"/>
    </source>
</evidence>
<keyword evidence="2" id="KW-1185">Reference proteome</keyword>
<evidence type="ECO:0000313" key="1">
    <source>
        <dbReference type="EMBL" id="OIK07582.1"/>
    </source>
</evidence>
<dbReference type="Proteomes" id="UP000179642">
    <property type="component" value="Unassembled WGS sequence"/>
</dbReference>
<gene>
    <name evidence="1" type="ORF">BIV23_03520</name>
</gene>
<reference evidence="1 2" key="1">
    <citation type="submission" date="2016-10" db="EMBL/GenBank/DDBJ databases">
        <title>Genome sequence of Streptomyces sp. MUSC 1.</title>
        <authorList>
            <person name="Lee L.-H."/>
            <person name="Ser H.-L."/>
            <person name="Law J.W.-F."/>
        </authorList>
    </citation>
    <scope>NUCLEOTIDE SEQUENCE [LARGE SCALE GENOMIC DNA]</scope>
    <source>
        <strain evidence="1 2">MUSC 1</strain>
    </source>
</reference>
<name>A0A1S2QN48_9ACTN</name>
<dbReference type="EMBL" id="MLYO01000010">
    <property type="protein sequence ID" value="OIK07582.1"/>
    <property type="molecule type" value="Genomic_DNA"/>
</dbReference>
<proteinExistence type="predicted"/>
<comment type="caution">
    <text evidence="1">The sequence shown here is derived from an EMBL/GenBank/DDBJ whole genome shotgun (WGS) entry which is preliminary data.</text>
</comment>
<protein>
    <submittedName>
        <fullName evidence="1">Uncharacterized protein</fullName>
    </submittedName>
</protein>
<sequence length="62" mass="6363">MGTASPRAARSGATLATARWDTGSVFAAVAASAGTELLTRILRRLPTGYTLLFGRAELTPAA</sequence>
<accession>A0A1S2QN48</accession>
<dbReference type="AlphaFoldDB" id="A0A1S2QN48"/>